<evidence type="ECO:0000313" key="2">
    <source>
        <dbReference type="Proteomes" id="UP000006054"/>
    </source>
</evidence>
<evidence type="ECO:0000313" key="1">
    <source>
        <dbReference type="EMBL" id="AFM03249.1"/>
    </source>
</evidence>
<accession>I4AH14</accession>
<dbReference type="HOGENOM" id="CLU_2769805_0_0_10"/>
<protein>
    <submittedName>
        <fullName evidence="1">Uncharacterized protein</fullName>
    </submittedName>
</protein>
<name>I4AH14_BERLS</name>
<dbReference type="KEGG" id="fli:Fleli_0790"/>
<dbReference type="RefSeq" id="WP_014796707.1">
    <property type="nucleotide sequence ID" value="NC_018018.1"/>
</dbReference>
<sequence length="69" mass="7954">MGDIANSEERNCKHTPSENSVTYINKSFYLHLSIDDVDTLMWKQDGLYHNGQKAPVDKKTPFIIRKKAD</sequence>
<reference evidence="2" key="1">
    <citation type="submission" date="2012-06" db="EMBL/GenBank/DDBJ databases">
        <title>The complete genome of Flexibacter litoralis DSM 6794.</title>
        <authorList>
            <person name="Lucas S."/>
            <person name="Copeland A."/>
            <person name="Lapidus A."/>
            <person name="Glavina del Rio T."/>
            <person name="Dalin E."/>
            <person name="Tice H."/>
            <person name="Bruce D."/>
            <person name="Goodwin L."/>
            <person name="Pitluck S."/>
            <person name="Peters L."/>
            <person name="Ovchinnikova G."/>
            <person name="Lu M."/>
            <person name="Kyrpides N."/>
            <person name="Mavromatis K."/>
            <person name="Ivanova N."/>
            <person name="Brettin T."/>
            <person name="Detter J.C."/>
            <person name="Han C."/>
            <person name="Larimer F."/>
            <person name="Land M."/>
            <person name="Hauser L."/>
            <person name="Markowitz V."/>
            <person name="Cheng J.-F."/>
            <person name="Hugenholtz P."/>
            <person name="Woyke T."/>
            <person name="Wu D."/>
            <person name="Spring S."/>
            <person name="Lang E."/>
            <person name="Kopitz M."/>
            <person name="Brambilla E."/>
            <person name="Klenk H.-P."/>
            <person name="Eisen J.A."/>
        </authorList>
    </citation>
    <scope>NUCLEOTIDE SEQUENCE [LARGE SCALE GENOMIC DNA]</scope>
    <source>
        <strain evidence="2">ATCC 23117 / DSM 6794 / NBRC 15988 / NCIMB 1366 / Sio-4</strain>
    </source>
</reference>
<dbReference type="EMBL" id="CP003345">
    <property type="protein sequence ID" value="AFM03249.1"/>
    <property type="molecule type" value="Genomic_DNA"/>
</dbReference>
<dbReference type="AlphaFoldDB" id="I4AH14"/>
<gene>
    <name evidence="1" type="ordered locus">Fleli_0790</name>
</gene>
<proteinExistence type="predicted"/>
<dbReference type="Proteomes" id="UP000006054">
    <property type="component" value="Chromosome"/>
</dbReference>
<organism evidence="1 2">
    <name type="scientific">Bernardetia litoralis (strain ATCC 23117 / DSM 6794 / NBRC 15988 / NCIMB 1366 / Fx l1 / Sio-4)</name>
    <name type="common">Flexibacter litoralis</name>
    <dbReference type="NCBI Taxonomy" id="880071"/>
    <lineage>
        <taxon>Bacteria</taxon>
        <taxon>Pseudomonadati</taxon>
        <taxon>Bacteroidota</taxon>
        <taxon>Cytophagia</taxon>
        <taxon>Cytophagales</taxon>
        <taxon>Bernardetiaceae</taxon>
        <taxon>Bernardetia</taxon>
    </lineage>
</organism>
<dbReference type="STRING" id="880071.Fleli_0790"/>
<keyword evidence="2" id="KW-1185">Reference proteome</keyword>